<dbReference type="InterPro" id="IPR036291">
    <property type="entry name" value="NAD(P)-bd_dom_sf"/>
</dbReference>
<organism evidence="9 10">
    <name type="scientific">Ruicaihuangia caeni</name>
    <dbReference type="NCBI Taxonomy" id="3042517"/>
    <lineage>
        <taxon>Bacteria</taxon>
        <taxon>Bacillati</taxon>
        <taxon>Actinomycetota</taxon>
        <taxon>Actinomycetes</taxon>
        <taxon>Micrococcales</taxon>
        <taxon>Microbacteriaceae</taxon>
        <taxon>Ruicaihuangia</taxon>
    </lineage>
</organism>
<keyword evidence="2 6" id="KW-0101">Branched-chain amino acid catabolism</keyword>
<evidence type="ECO:0000256" key="4">
    <source>
        <dbReference type="ARBA" id="ARBA00023027"/>
    </source>
</evidence>
<dbReference type="Proteomes" id="UP001321506">
    <property type="component" value="Unassembled WGS sequence"/>
</dbReference>
<evidence type="ECO:0000259" key="7">
    <source>
        <dbReference type="Pfam" id="PF03446"/>
    </source>
</evidence>
<evidence type="ECO:0000313" key="10">
    <source>
        <dbReference type="Proteomes" id="UP001321506"/>
    </source>
</evidence>
<dbReference type="PROSITE" id="PS00895">
    <property type="entry name" value="3_HYDROXYISOBUT_DH"/>
    <property type="match status" value="1"/>
</dbReference>
<accession>A0AAW6T5K1</accession>
<dbReference type="InterPro" id="IPR008927">
    <property type="entry name" value="6-PGluconate_DH-like_C_sf"/>
</dbReference>
<dbReference type="InterPro" id="IPR015815">
    <property type="entry name" value="HIBADH-related"/>
</dbReference>
<dbReference type="GO" id="GO:0051287">
    <property type="term" value="F:NAD binding"/>
    <property type="evidence" value="ECO:0007669"/>
    <property type="project" value="InterPro"/>
</dbReference>
<protein>
    <recommendedName>
        <fullName evidence="6">3-hydroxyisobutyrate dehydrogenase</fullName>
        <shortName evidence="6">HIBADH</shortName>
        <ecNumber evidence="6">1.1.1.31</ecNumber>
    </recommendedName>
</protein>
<dbReference type="Pfam" id="PF14833">
    <property type="entry name" value="NAD_binding_11"/>
    <property type="match status" value="1"/>
</dbReference>
<keyword evidence="4 6" id="KW-0520">NAD</keyword>
<gene>
    <name evidence="9" type="primary">mmsB</name>
    <name evidence="9" type="ORF">QF206_08775</name>
</gene>
<dbReference type="NCBIfam" id="TIGR01692">
    <property type="entry name" value="HIBADH"/>
    <property type="match status" value="1"/>
</dbReference>
<evidence type="ECO:0000256" key="1">
    <source>
        <dbReference type="ARBA" id="ARBA00009080"/>
    </source>
</evidence>
<dbReference type="InterPro" id="IPR011548">
    <property type="entry name" value="HIBADH"/>
</dbReference>
<comment type="caution">
    <text evidence="9">The sequence shown here is derived from an EMBL/GenBank/DDBJ whole genome shotgun (WGS) entry which is preliminary data.</text>
</comment>
<dbReference type="InterPro" id="IPR029154">
    <property type="entry name" value="HIBADH-like_NADP-bd"/>
</dbReference>
<evidence type="ECO:0000259" key="8">
    <source>
        <dbReference type="Pfam" id="PF14833"/>
    </source>
</evidence>
<feature type="domain" description="6-phosphogluconate dehydrogenase NADP-binding" evidence="7">
    <location>
        <begin position="4"/>
        <end position="166"/>
    </location>
</feature>
<dbReference type="InterPro" id="IPR013328">
    <property type="entry name" value="6PGD_dom2"/>
</dbReference>
<comment type="pathway">
    <text evidence="6">Amino-acid degradation; L-valine degradation.</text>
</comment>
<sequence>MSKRIAFLGLGHMGLPMAQRLSDAGHQLTGYDPMLVAREAAARRGIQVAASVREAVSGAEVVVTVLLTGEQVLAAYRGTVEEPGLLELAEPGTLFVESSTISVEDAQLAHRLAAAAGHRNIDAPMSGGVVGAERGTLAFMVGGTDADVADALPLLEAMGRRVVHCGASGLGQAAKVCNNMILGVSMIAVSEAFVLGERLGLDAQTLFDVVSNASGQCWAVTTNCPVPGPVPESPANRGFAPGFTSRLMAKDLALADHAVEFADVDAPVAALASALYRRFAEGPGGELDFSAIIDEIRANSGGGVAVPK</sequence>
<comment type="catalytic activity">
    <reaction evidence="6">
        <text>3-hydroxy-2-methylpropanoate + NAD(+) = 2-methyl-3-oxopropanoate + NADH + H(+)</text>
        <dbReference type="Rhea" id="RHEA:17681"/>
        <dbReference type="ChEBI" id="CHEBI:11805"/>
        <dbReference type="ChEBI" id="CHEBI:15378"/>
        <dbReference type="ChEBI" id="CHEBI:57540"/>
        <dbReference type="ChEBI" id="CHEBI:57700"/>
        <dbReference type="ChEBI" id="CHEBI:57945"/>
        <dbReference type="EC" id="1.1.1.31"/>
    </reaction>
</comment>
<evidence type="ECO:0000313" key="9">
    <source>
        <dbReference type="EMBL" id="MDI2099052.1"/>
    </source>
</evidence>
<dbReference type="PANTHER" id="PTHR22981:SF7">
    <property type="entry name" value="3-HYDROXYISOBUTYRATE DEHYDROGENASE, MITOCHONDRIAL"/>
    <property type="match status" value="1"/>
</dbReference>
<evidence type="ECO:0000256" key="2">
    <source>
        <dbReference type="ARBA" id="ARBA00022456"/>
    </source>
</evidence>
<dbReference type="InterPro" id="IPR006115">
    <property type="entry name" value="6PGDH_NADP-bd"/>
</dbReference>
<dbReference type="EMBL" id="JASATX010000003">
    <property type="protein sequence ID" value="MDI2099052.1"/>
    <property type="molecule type" value="Genomic_DNA"/>
</dbReference>
<dbReference type="PANTHER" id="PTHR22981">
    <property type="entry name" value="3-HYDROXYISOBUTYRATE DEHYDROGENASE-RELATED"/>
    <property type="match status" value="1"/>
</dbReference>
<dbReference type="Gene3D" id="1.10.1040.10">
    <property type="entry name" value="N-(1-d-carboxylethyl)-l-norvaline Dehydrogenase, domain 2"/>
    <property type="match status" value="1"/>
</dbReference>
<keyword evidence="3 6" id="KW-0560">Oxidoreductase</keyword>
<dbReference type="GO" id="GO:0009083">
    <property type="term" value="P:branched-chain amino acid catabolic process"/>
    <property type="evidence" value="ECO:0007669"/>
    <property type="project" value="UniProtKB-KW"/>
</dbReference>
<dbReference type="PIRSF" id="PIRSF000103">
    <property type="entry name" value="HIBADH"/>
    <property type="match status" value="1"/>
</dbReference>
<dbReference type="EC" id="1.1.1.31" evidence="6"/>
<dbReference type="GO" id="GO:0050661">
    <property type="term" value="F:NADP binding"/>
    <property type="evidence" value="ECO:0007669"/>
    <property type="project" value="InterPro"/>
</dbReference>
<dbReference type="Pfam" id="PF03446">
    <property type="entry name" value="NAD_binding_2"/>
    <property type="match status" value="1"/>
</dbReference>
<reference evidence="9 10" key="1">
    <citation type="submission" date="2023-04" db="EMBL/GenBank/DDBJ databases">
        <title>Klugiella caeni sp. nov. isolated from the sludge of biochemical tank.</title>
        <authorList>
            <person name="Geng K."/>
        </authorList>
    </citation>
    <scope>NUCLEOTIDE SEQUENCE [LARGE SCALE GENOMIC DNA]</scope>
    <source>
        <strain evidence="9 10">YN-L-19</strain>
    </source>
</reference>
<dbReference type="SUPFAM" id="SSF51735">
    <property type="entry name" value="NAD(P)-binding Rossmann-fold domains"/>
    <property type="match status" value="1"/>
</dbReference>
<name>A0AAW6T5K1_9MICO</name>
<feature type="domain" description="3-hydroxyisobutyrate dehydrogenase-like NAD-binding" evidence="8">
    <location>
        <begin position="169"/>
        <end position="294"/>
    </location>
</feature>
<comment type="similarity">
    <text evidence="1 6">Belongs to the HIBADH-related family.</text>
</comment>
<dbReference type="InterPro" id="IPR002204">
    <property type="entry name" value="3-OH-isobutyrate_DH-rel_CS"/>
</dbReference>
<dbReference type="AlphaFoldDB" id="A0AAW6T5K1"/>
<dbReference type="FunFam" id="1.10.1040.10:FF:000006">
    <property type="entry name" value="3-hydroxyisobutyrate dehydrogenase"/>
    <property type="match status" value="1"/>
</dbReference>
<dbReference type="RefSeq" id="WP_281489041.1">
    <property type="nucleotide sequence ID" value="NZ_JASATX010000003.1"/>
</dbReference>
<keyword evidence="10" id="KW-1185">Reference proteome</keyword>
<dbReference type="SUPFAM" id="SSF48179">
    <property type="entry name" value="6-phosphogluconate dehydrogenase C-terminal domain-like"/>
    <property type="match status" value="1"/>
</dbReference>
<feature type="active site" evidence="5">
    <location>
        <position position="175"/>
    </location>
</feature>
<evidence type="ECO:0000256" key="6">
    <source>
        <dbReference type="RuleBase" id="RU910714"/>
    </source>
</evidence>
<proteinExistence type="inferred from homology"/>
<evidence type="ECO:0000256" key="5">
    <source>
        <dbReference type="PIRSR" id="PIRSR000103-1"/>
    </source>
</evidence>
<dbReference type="GO" id="GO:0008442">
    <property type="term" value="F:3-hydroxyisobutyrate dehydrogenase activity"/>
    <property type="evidence" value="ECO:0007669"/>
    <property type="project" value="UniProtKB-EC"/>
</dbReference>
<evidence type="ECO:0000256" key="3">
    <source>
        <dbReference type="ARBA" id="ARBA00023002"/>
    </source>
</evidence>
<dbReference type="Gene3D" id="3.40.50.720">
    <property type="entry name" value="NAD(P)-binding Rossmann-like Domain"/>
    <property type="match status" value="1"/>
</dbReference>